<accession>A0ABY4XD83</accession>
<dbReference type="Gene3D" id="1.10.10.2830">
    <property type="match status" value="1"/>
</dbReference>
<dbReference type="SMART" id="SM00470">
    <property type="entry name" value="ParB"/>
    <property type="match status" value="1"/>
</dbReference>
<dbReference type="InterPro" id="IPR036086">
    <property type="entry name" value="ParB/Sulfiredoxin_sf"/>
</dbReference>
<dbReference type="NCBIfam" id="TIGR00180">
    <property type="entry name" value="parB_part"/>
    <property type="match status" value="1"/>
</dbReference>
<name>A0ABY4XD83_9SPHN</name>
<keyword evidence="5" id="KW-1185">Reference proteome</keyword>
<dbReference type="Pfam" id="PF18090">
    <property type="entry name" value="SoPB_HTH"/>
    <property type="match status" value="1"/>
</dbReference>
<dbReference type="PANTHER" id="PTHR33375">
    <property type="entry name" value="CHROMOSOME-PARTITIONING PROTEIN PARB-RELATED"/>
    <property type="match status" value="1"/>
</dbReference>
<dbReference type="SUPFAM" id="SSF110849">
    <property type="entry name" value="ParB/Sulfiredoxin"/>
    <property type="match status" value="1"/>
</dbReference>
<evidence type="ECO:0000313" key="5">
    <source>
        <dbReference type="Proteomes" id="UP001056937"/>
    </source>
</evidence>
<protein>
    <submittedName>
        <fullName evidence="4">ParB/RepB/Spo0J family partition protein</fullName>
    </submittedName>
</protein>
<evidence type="ECO:0000256" key="1">
    <source>
        <dbReference type="ARBA" id="ARBA00006295"/>
    </source>
</evidence>
<dbReference type="CDD" id="cd16405">
    <property type="entry name" value="RepB_like_N"/>
    <property type="match status" value="1"/>
</dbReference>
<reference evidence="4" key="1">
    <citation type="journal article" date="2022" name="Toxins">
        <title>Genomic Analysis of Sphingopyxis sp. USTB-05 for Biodegrading Cyanobacterial Hepatotoxins.</title>
        <authorList>
            <person name="Liu C."/>
            <person name="Xu Q."/>
            <person name="Zhao Z."/>
            <person name="Zhang H."/>
            <person name="Liu X."/>
            <person name="Yin C."/>
            <person name="Liu Y."/>
            <person name="Yan H."/>
        </authorList>
    </citation>
    <scope>NUCLEOTIDE SEQUENCE</scope>
    <source>
        <strain evidence="4">NBD5</strain>
    </source>
</reference>
<sequence>MARKQSEYLAGLLGEDQTGEGSPPEETAPRAARLAPATLLSRESALARVASGEVRQVTQLLLDPARVRIWPGNARIYADLSEAGCRELIDSIIAEGGQKVPAVVRRVEGDPAHDYEVIAGTRRHWAIAWLRAHSYPDMMFLAQVAQLDDEAAFRLADLENRARSDVSDLERARNYATALTAHYEGHLTRMAERLKLSKGWLSKMIRVAGLPEAVIAAFASPAEIQLNPGYGLAQALSDPGDAALIEAEAGRLAAEQARRRAAGEGGVPAAEVLRRLLAAPRAGEAERPALFCWTSRLGRPGLSVLSANRQGVTVRLHAGSGATPADLADALREALRDLERHGRGLRR</sequence>
<dbReference type="Proteomes" id="UP001056937">
    <property type="component" value="Chromosome 2"/>
</dbReference>
<dbReference type="InterPro" id="IPR003115">
    <property type="entry name" value="ParB_N"/>
</dbReference>
<evidence type="ECO:0000259" key="3">
    <source>
        <dbReference type="SMART" id="SM00470"/>
    </source>
</evidence>
<dbReference type="SUPFAM" id="SSF109709">
    <property type="entry name" value="KorB DNA-binding domain-like"/>
    <property type="match status" value="1"/>
</dbReference>
<dbReference type="Gene3D" id="3.90.1530.10">
    <property type="entry name" value="Conserved hypothetical protein from pyrococcus furiosus pfu- 392566-001, ParB domain"/>
    <property type="match status" value="1"/>
</dbReference>
<comment type="similarity">
    <text evidence="1">Belongs to the ParB family.</text>
</comment>
<dbReference type="InterPro" id="IPR050336">
    <property type="entry name" value="Chromosome_partition/occlusion"/>
</dbReference>
<dbReference type="EMBL" id="CP084931">
    <property type="protein sequence ID" value="USI74880.1"/>
    <property type="molecule type" value="Genomic_DNA"/>
</dbReference>
<organism evidence="4 5">
    <name type="scientific">Sphingomonas morindae</name>
    <dbReference type="NCBI Taxonomy" id="1541170"/>
    <lineage>
        <taxon>Bacteria</taxon>
        <taxon>Pseudomonadati</taxon>
        <taxon>Pseudomonadota</taxon>
        <taxon>Alphaproteobacteria</taxon>
        <taxon>Sphingomonadales</taxon>
        <taxon>Sphingomonadaceae</taxon>
        <taxon>Sphingomonas</taxon>
    </lineage>
</organism>
<feature type="domain" description="ParB-like N-terminal" evidence="3">
    <location>
        <begin position="60"/>
        <end position="161"/>
    </location>
</feature>
<gene>
    <name evidence="4" type="ORF">LHA26_17045</name>
</gene>
<dbReference type="InterPro" id="IPR004437">
    <property type="entry name" value="ParB/RepB/Spo0J"/>
</dbReference>
<dbReference type="RefSeq" id="WP_252168694.1">
    <property type="nucleotide sequence ID" value="NZ_CP084931.1"/>
</dbReference>
<evidence type="ECO:0000313" key="4">
    <source>
        <dbReference type="EMBL" id="USI74880.1"/>
    </source>
</evidence>
<feature type="region of interest" description="Disordered" evidence="2">
    <location>
        <begin position="1"/>
        <end position="30"/>
    </location>
</feature>
<dbReference type="InterPro" id="IPR040873">
    <property type="entry name" value="SoPB_HTH"/>
</dbReference>
<proteinExistence type="inferred from homology"/>
<dbReference type="PANTHER" id="PTHR33375:SF1">
    <property type="entry name" value="CHROMOSOME-PARTITIONING PROTEIN PARB-RELATED"/>
    <property type="match status" value="1"/>
</dbReference>
<dbReference type="InterPro" id="IPR037972">
    <property type="entry name" value="RepB_N"/>
</dbReference>
<evidence type="ECO:0000256" key="2">
    <source>
        <dbReference type="SAM" id="MobiDB-lite"/>
    </source>
</evidence>